<reference evidence="2 3" key="1">
    <citation type="submission" date="2017-12" db="EMBL/GenBank/DDBJ databases">
        <title>Comparative genomics of Botrytis spp.</title>
        <authorList>
            <person name="Valero-Jimenez C.A."/>
            <person name="Tapia P."/>
            <person name="Veloso J."/>
            <person name="Silva-Moreno E."/>
            <person name="Staats M."/>
            <person name="Valdes J.H."/>
            <person name="Van Kan J.A.L."/>
        </authorList>
    </citation>
    <scope>NUCLEOTIDE SEQUENCE [LARGE SCALE GENOMIC DNA]</scope>
    <source>
        <strain evidence="2 3">MUCL3349</strain>
    </source>
</reference>
<gene>
    <name evidence="2" type="ORF">BPOR_0840g00040</name>
</gene>
<feature type="region of interest" description="Disordered" evidence="1">
    <location>
        <begin position="53"/>
        <end position="74"/>
    </location>
</feature>
<dbReference type="EMBL" id="PQXO01000837">
    <property type="protein sequence ID" value="TGO82397.1"/>
    <property type="molecule type" value="Genomic_DNA"/>
</dbReference>
<feature type="compositionally biased region" description="Low complexity" evidence="1">
    <location>
        <begin position="62"/>
        <end position="74"/>
    </location>
</feature>
<dbReference type="Proteomes" id="UP000297280">
    <property type="component" value="Unassembled WGS sequence"/>
</dbReference>
<comment type="caution">
    <text evidence="2">The sequence shown here is derived from an EMBL/GenBank/DDBJ whole genome shotgun (WGS) entry which is preliminary data.</text>
</comment>
<evidence type="ECO:0000256" key="1">
    <source>
        <dbReference type="SAM" id="MobiDB-lite"/>
    </source>
</evidence>
<proteinExistence type="predicted"/>
<dbReference type="AlphaFoldDB" id="A0A4Z1K8S2"/>
<protein>
    <submittedName>
        <fullName evidence="2">Uncharacterized protein</fullName>
    </submittedName>
</protein>
<accession>A0A4Z1K8S2</accession>
<organism evidence="2 3">
    <name type="scientific">Botrytis porri</name>
    <dbReference type="NCBI Taxonomy" id="87229"/>
    <lineage>
        <taxon>Eukaryota</taxon>
        <taxon>Fungi</taxon>
        <taxon>Dikarya</taxon>
        <taxon>Ascomycota</taxon>
        <taxon>Pezizomycotina</taxon>
        <taxon>Leotiomycetes</taxon>
        <taxon>Helotiales</taxon>
        <taxon>Sclerotiniaceae</taxon>
        <taxon>Botrytis</taxon>
    </lineage>
</organism>
<sequence length="74" mass="8434">MPMMIFMVNRHSLNLPSQTTRFLKLRTTKHYHMCRARHKRDYTTLSIPYLVSTDGAPEGQGSVNSADISSSSVY</sequence>
<evidence type="ECO:0000313" key="2">
    <source>
        <dbReference type="EMBL" id="TGO82397.1"/>
    </source>
</evidence>
<evidence type="ECO:0000313" key="3">
    <source>
        <dbReference type="Proteomes" id="UP000297280"/>
    </source>
</evidence>
<name>A0A4Z1K8S2_9HELO</name>
<keyword evidence="3" id="KW-1185">Reference proteome</keyword>